<keyword evidence="1" id="KW-0732">Signal</keyword>
<dbReference type="AlphaFoldDB" id="G2E4H7"/>
<gene>
    <name evidence="3" type="ORF">ThidrDRAFT_3190</name>
</gene>
<feature type="chain" id="PRO_5003428972" description="DUF4124 domain-containing protein" evidence="1">
    <location>
        <begin position="19"/>
        <end position="216"/>
    </location>
</feature>
<comment type="caution">
    <text evidence="3">The sequence shown here is derived from an EMBL/GenBank/DDBJ whole genome shotgun (WGS) entry which is preliminary data.</text>
</comment>
<feature type="domain" description="DUF4124" evidence="2">
    <location>
        <begin position="7"/>
        <end position="40"/>
    </location>
</feature>
<evidence type="ECO:0000313" key="3">
    <source>
        <dbReference type="EMBL" id="EGV29598.1"/>
    </source>
</evidence>
<dbReference type="Proteomes" id="UP000004200">
    <property type="component" value="Unassembled WGS sequence"/>
</dbReference>
<organism evidence="3 4">
    <name type="scientific">Thiorhodococcus drewsii AZ1</name>
    <dbReference type="NCBI Taxonomy" id="765913"/>
    <lineage>
        <taxon>Bacteria</taxon>
        <taxon>Pseudomonadati</taxon>
        <taxon>Pseudomonadota</taxon>
        <taxon>Gammaproteobacteria</taxon>
        <taxon>Chromatiales</taxon>
        <taxon>Chromatiaceae</taxon>
        <taxon>Thiorhodococcus</taxon>
    </lineage>
</organism>
<proteinExistence type="predicted"/>
<feature type="signal peptide" evidence="1">
    <location>
        <begin position="1"/>
        <end position="18"/>
    </location>
</feature>
<evidence type="ECO:0000259" key="2">
    <source>
        <dbReference type="Pfam" id="PF13511"/>
    </source>
</evidence>
<dbReference type="RefSeq" id="WP_007041903.1">
    <property type="nucleotide sequence ID" value="NZ_AFWT01000025.1"/>
</dbReference>
<evidence type="ECO:0000313" key="4">
    <source>
        <dbReference type="Proteomes" id="UP000004200"/>
    </source>
</evidence>
<accession>G2E4H7</accession>
<name>G2E4H7_9GAMM</name>
<reference evidence="3 4" key="1">
    <citation type="submission" date="2011-06" db="EMBL/GenBank/DDBJ databases">
        <title>The draft genome of Thiorhodococcus drewsii AZ1.</title>
        <authorList>
            <consortium name="US DOE Joint Genome Institute (JGI-PGF)"/>
            <person name="Lucas S."/>
            <person name="Han J."/>
            <person name="Lapidus A."/>
            <person name="Cheng J.-F."/>
            <person name="Goodwin L."/>
            <person name="Pitluck S."/>
            <person name="Peters L."/>
            <person name="Land M.L."/>
            <person name="Hauser L."/>
            <person name="Vogl K."/>
            <person name="Liu Z."/>
            <person name="Imhoff J."/>
            <person name="Thiel V."/>
            <person name="Frigaard N.-U."/>
            <person name="Bryant D.A."/>
            <person name="Woyke T.J."/>
        </authorList>
    </citation>
    <scope>NUCLEOTIDE SEQUENCE [LARGE SCALE GENOMIC DNA]</scope>
    <source>
        <strain evidence="3 4">AZ1</strain>
    </source>
</reference>
<dbReference type="EMBL" id="AFWT01000025">
    <property type="protein sequence ID" value="EGV29598.1"/>
    <property type="molecule type" value="Genomic_DNA"/>
</dbReference>
<dbReference type="InterPro" id="IPR025392">
    <property type="entry name" value="DUF4124"/>
</dbReference>
<keyword evidence="4" id="KW-1185">Reference proteome</keyword>
<evidence type="ECO:0000256" key="1">
    <source>
        <dbReference type="SAM" id="SignalP"/>
    </source>
</evidence>
<dbReference type="OrthoDB" id="5771047at2"/>
<protein>
    <recommendedName>
        <fullName evidence="2">DUF4124 domain-containing protein</fullName>
    </recommendedName>
</protein>
<sequence length="216" mass="24643">MQKLALALLFCAPLGVNADIFKCTTNGSVTYSNVPCEGEDVETYYKDTEYDIQRRIAEKEEQERVRLLAAQQAERERQVRQIIGLVEAGRIEDARTYADRSGLDFDKVVVFYKDILQKQELERQRRLAAQRQALLEEQEEVARRRRNALIFDDEPEISSSRSLSTLSSPQWLHDPFLGTTMPRSGGGYVDPRNGTFYHDVGPGVVNTRTGQFTPTH</sequence>
<dbReference type="Pfam" id="PF13511">
    <property type="entry name" value="DUF4124"/>
    <property type="match status" value="1"/>
</dbReference>